<dbReference type="EnsemblPlants" id="OMERI01G13620.1">
    <property type="protein sequence ID" value="OMERI01G13620.1"/>
    <property type="gene ID" value="OMERI01G13620"/>
</dbReference>
<evidence type="ECO:0000313" key="2">
    <source>
        <dbReference type="Proteomes" id="UP000008021"/>
    </source>
</evidence>
<protein>
    <submittedName>
        <fullName evidence="1">Uncharacterized protein</fullName>
    </submittedName>
</protein>
<reference evidence="1" key="1">
    <citation type="submission" date="2015-04" db="UniProtKB">
        <authorList>
            <consortium name="EnsemblPlants"/>
        </authorList>
    </citation>
    <scope>IDENTIFICATION</scope>
</reference>
<organism evidence="1">
    <name type="scientific">Oryza meridionalis</name>
    <dbReference type="NCBI Taxonomy" id="40149"/>
    <lineage>
        <taxon>Eukaryota</taxon>
        <taxon>Viridiplantae</taxon>
        <taxon>Streptophyta</taxon>
        <taxon>Embryophyta</taxon>
        <taxon>Tracheophyta</taxon>
        <taxon>Spermatophyta</taxon>
        <taxon>Magnoliopsida</taxon>
        <taxon>Liliopsida</taxon>
        <taxon>Poales</taxon>
        <taxon>Poaceae</taxon>
        <taxon>BOP clade</taxon>
        <taxon>Oryzoideae</taxon>
        <taxon>Oryzeae</taxon>
        <taxon>Oryzinae</taxon>
        <taxon>Oryza</taxon>
    </lineage>
</organism>
<reference evidence="1" key="2">
    <citation type="submission" date="2018-05" db="EMBL/GenBank/DDBJ databases">
        <title>OmerRS3 (Oryza meridionalis Reference Sequence Version 3).</title>
        <authorList>
            <person name="Zhang J."/>
            <person name="Kudrna D."/>
            <person name="Lee S."/>
            <person name="Talag J."/>
            <person name="Welchert J."/>
            <person name="Wing R.A."/>
        </authorList>
    </citation>
    <scope>NUCLEOTIDE SEQUENCE [LARGE SCALE GENOMIC DNA]</scope>
    <source>
        <strain evidence="1">cv. OR44</strain>
    </source>
</reference>
<dbReference type="AlphaFoldDB" id="A0A0E0C1Q1"/>
<dbReference type="Gramene" id="OMERI01G13620.1">
    <property type="protein sequence ID" value="OMERI01G13620.1"/>
    <property type="gene ID" value="OMERI01G13620"/>
</dbReference>
<keyword evidence="2" id="KW-1185">Reference proteome</keyword>
<evidence type="ECO:0000313" key="1">
    <source>
        <dbReference type="EnsemblPlants" id="OMERI01G13620.1"/>
    </source>
</evidence>
<dbReference type="HOGENOM" id="CLU_2945609_0_0_1"/>
<sequence>MPPPSPCHSAPLLRHSPLQQHTTLPCDALPLGSGPQGIRPSPLGIKVYAEVGERAKLLSV</sequence>
<dbReference type="Proteomes" id="UP000008021">
    <property type="component" value="Chromosome 1"/>
</dbReference>
<accession>A0A0E0C1Q1</accession>
<proteinExistence type="predicted"/>
<name>A0A0E0C1Q1_9ORYZ</name>